<dbReference type="Gene3D" id="3.30.2310.20">
    <property type="entry name" value="RelE-like"/>
    <property type="match status" value="1"/>
</dbReference>
<sequence>MTTYTLAISPLARDDLKYIHAYGSSSWGTTRASTYLDALKEQLWNLLSQPRMGIERDELLPGMRSLPLGSHVIFYRLRDQQLEVSRILHQRQDPQHHLDR</sequence>
<proteinExistence type="inferred from homology"/>
<dbReference type="AlphaFoldDB" id="A0A4Q9QMQ1"/>
<evidence type="ECO:0000313" key="5">
    <source>
        <dbReference type="Proteomes" id="UP000292302"/>
    </source>
</evidence>
<dbReference type="InterPro" id="IPR035093">
    <property type="entry name" value="RelE/ParE_toxin_dom_sf"/>
</dbReference>
<dbReference type="InterPro" id="IPR051803">
    <property type="entry name" value="TA_system_RelE-like_toxin"/>
</dbReference>
<keyword evidence="5" id="KW-1185">Reference proteome</keyword>
<evidence type="ECO:0000256" key="3">
    <source>
        <dbReference type="PIRNR" id="PIRNR029218"/>
    </source>
</evidence>
<comment type="similarity">
    <text evidence="1 3">Belongs to the RelE toxin family.</text>
</comment>
<dbReference type="EMBL" id="QJUI01000006">
    <property type="protein sequence ID" value="TBU81061.1"/>
    <property type="molecule type" value="Genomic_DNA"/>
</dbReference>
<dbReference type="PANTHER" id="PTHR33755">
    <property type="entry name" value="TOXIN PARE1-RELATED"/>
    <property type="match status" value="1"/>
</dbReference>
<comment type="caution">
    <text evidence="4">The sequence shown here is derived from an EMBL/GenBank/DDBJ whole genome shotgun (WGS) entry which is preliminary data.</text>
</comment>
<dbReference type="PANTHER" id="PTHR33755:SF9">
    <property type="entry name" value="TOXIN PARE1"/>
    <property type="match status" value="1"/>
</dbReference>
<dbReference type="InterPro" id="IPR007712">
    <property type="entry name" value="RelE/ParE_toxin"/>
</dbReference>
<dbReference type="RefSeq" id="WP_131179516.1">
    <property type="nucleotide sequence ID" value="NZ_QJUI01000006.1"/>
</dbReference>
<evidence type="ECO:0000313" key="4">
    <source>
        <dbReference type="EMBL" id="TBU81061.1"/>
    </source>
</evidence>
<protein>
    <recommendedName>
        <fullName evidence="3">Toxin</fullName>
    </recommendedName>
</protein>
<dbReference type="Pfam" id="PF05016">
    <property type="entry name" value="ParE_toxin"/>
    <property type="match status" value="1"/>
</dbReference>
<organism evidence="4 5">
    <name type="scientific">Phytopseudomonas daroniae</name>
    <dbReference type="NCBI Taxonomy" id="2487519"/>
    <lineage>
        <taxon>Bacteria</taxon>
        <taxon>Pseudomonadati</taxon>
        <taxon>Pseudomonadota</taxon>
        <taxon>Gammaproteobacteria</taxon>
        <taxon>Pseudomonadales</taxon>
        <taxon>Pseudomonadaceae</taxon>
        <taxon>Phytopseudomonas</taxon>
    </lineage>
</organism>
<name>A0A4Q9QMQ1_9GAMM</name>
<dbReference type="OrthoDB" id="516834at2"/>
<reference evidence="4 5" key="1">
    <citation type="submission" date="2018-06" db="EMBL/GenBank/DDBJ databases">
        <title>Three novel Pseudomonas species isolated from symptomatic oak.</title>
        <authorList>
            <person name="Bueno-Gonzalez V."/>
            <person name="Brady C."/>
        </authorList>
    </citation>
    <scope>NUCLEOTIDE SEQUENCE [LARGE SCALE GENOMIC DNA]</scope>
    <source>
        <strain evidence="4 5">P9A</strain>
    </source>
</reference>
<gene>
    <name evidence="4" type="ORF">DNK06_08045</name>
</gene>
<dbReference type="Proteomes" id="UP000292302">
    <property type="component" value="Unassembled WGS sequence"/>
</dbReference>
<evidence type="ECO:0000256" key="1">
    <source>
        <dbReference type="ARBA" id="ARBA00006226"/>
    </source>
</evidence>
<dbReference type="InterPro" id="IPR028344">
    <property type="entry name" value="ParE1/4"/>
</dbReference>
<evidence type="ECO:0000256" key="2">
    <source>
        <dbReference type="ARBA" id="ARBA00022649"/>
    </source>
</evidence>
<dbReference type="PIRSF" id="PIRSF029218">
    <property type="entry name" value="ParE"/>
    <property type="match status" value="1"/>
</dbReference>
<accession>A0A4Q9QMQ1</accession>
<keyword evidence="2" id="KW-1277">Toxin-antitoxin system</keyword>